<sequence length="117" mass="13245">MDYGRLQQIPIPSSLLLLLPLIHHSIQCSSSSHKIRGKQLKLEFNIHSFTPPPHQIVSLEKGGLHQKASSPSPSHVQKATKQTLQYHHPLPGRPAARVDLTYPERFLCSSQRTRHIH</sequence>
<reference evidence="3" key="1">
    <citation type="submission" date="2021-01" db="EMBL/GenBank/DDBJ databases">
        <title>Adiantum capillus-veneris genome.</title>
        <authorList>
            <person name="Fang Y."/>
            <person name="Liao Q."/>
        </authorList>
    </citation>
    <scope>NUCLEOTIDE SEQUENCE</scope>
    <source>
        <strain evidence="3">H3</strain>
        <tissue evidence="3">Leaf</tissue>
    </source>
</reference>
<feature type="compositionally biased region" description="Polar residues" evidence="1">
    <location>
        <begin position="67"/>
        <end position="82"/>
    </location>
</feature>
<feature type="signal peptide" evidence="2">
    <location>
        <begin position="1"/>
        <end position="28"/>
    </location>
</feature>
<evidence type="ECO:0000256" key="1">
    <source>
        <dbReference type="SAM" id="MobiDB-lite"/>
    </source>
</evidence>
<protein>
    <submittedName>
        <fullName evidence="3">Uncharacterized protein</fullName>
    </submittedName>
</protein>
<gene>
    <name evidence="3" type="ORF">GOP47_0000149</name>
</gene>
<evidence type="ECO:0000313" key="4">
    <source>
        <dbReference type="Proteomes" id="UP000886520"/>
    </source>
</evidence>
<keyword evidence="2" id="KW-0732">Signal</keyword>
<feature type="chain" id="PRO_5039314817" evidence="2">
    <location>
        <begin position="29"/>
        <end position="117"/>
    </location>
</feature>
<evidence type="ECO:0000313" key="3">
    <source>
        <dbReference type="EMBL" id="KAI5083980.1"/>
    </source>
</evidence>
<dbReference type="EMBL" id="JABFUD020000001">
    <property type="protein sequence ID" value="KAI5083980.1"/>
    <property type="molecule type" value="Genomic_DNA"/>
</dbReference>
<proteinExistence type="predicted"/>
<dbReference type="AlphaFoldDB" id="A0A9D4ZSU3"/>
<evidence type="ECO:0000256" key="2">
    <source>
        <dbReference type="SAM" id="SignalP"/>
    </source>
</evidence>
<name>A0A9D4ZSU3_ADICA</name>
<keyword evidence="4" id="KW-1185">Reference proteome</keyword>
<accession>A0A9D4ZSU3</accession>
<organism evidence="3 4">
    <name type="scientific">Adiantum capillus-veneris</name>
    <name type="common">Maidenhair fern</name>
    <dbReference type="NCBI Taxonomy" id="13818"/>
    <lineage>
        <taxon>Eukaryota</taxon>
        <taxon>Viridiplantae</taxon>
        <taxon>Streptophyta</taxon>
        <taxon>Embryophyta</taxon>
        <taxon>Tracheophyta</taxon>
        <taxon>Polypodiopsida</taxon>
        <taxon>Polypodiidae</taxon>
        <taxon>Polypodiales</taxon>
        <taxon>Pteridineae</taxon>
        <taxon>Pteridaceae</taxon>
        <taxon>Vittarioideae</taxon>
        <taxon>Adiantum</taxon>
    </lineage>
</organism>
<dbReference type="Proteomes" id="UP000886520">
    <property type="component" value="Chromosome 1"/>
</dbReference>
<comment type="caution">
    <text evidence="3">The sequence shown here is derived from an EMBL/GenBank/DDBJ whole genome shotgun (WGS) entry which is preliminary data.</text>
</comment>
<feature type="region of interest" description="Disordered" evidence="1">
    <location>
        <begin position="61"/>
        <end position="82"/>
    </location>
</feature>